<evidence type="ECO:0000259" key="9">
    <source>
        <dbReference type="Pfam" id="PF07669"/>
    </source>
</evidence>
<dbReference type="GO" id="GO:0009007">
    <property type="term" value="F:site-specific DNA-methyltransferase (adenine-specific) activity"/>
    <property type="evidence" value="ECO:0007669"/>
    <property type="project" value="UniProtKB-EC"/>
</dbReference>
<organism evidence="10 11">
    <name type="scientific">Candidatus Marsarchaeota G2 archaeon OSP_D</name>
    <dbReference type="NCBI Taxonomy" id="1978157"/>
    <lineage>
        <taxon>Archaea</taxon>
        <taxon>Candidatus Marsarchaeota</taxon>
        <taxon>Candidatus Marsarchaeota group 2</taxon>
    </lineage>
</organism>
<dbReference type="Pfam" id="PF07669">
    <property type="entry name" value="Eco57I"/>
    <property type="match status" value="1"/>
</dbReference>
<keyword evidence="3" id="KW-0808">Transferase</keyword>
<dbReference type="SUPFAM" id="SSF53335">
    <property type="entry name" value="S-adenosyl-L-methionine-dependent methyltransferases"/>
    <property type="match status" value="1"/>
</dbReference>
<feature type="domain" description="DNA methylase adenine-specific" evidence="8">
    <location>
        <begin position="8"/>
        <end position="48"/>
    </location>
</feature>
<evidence type="ECO:0000256" key="4">
    <source>
        <dbReference type="ARBA" id="ARBA00022691"/>
    </source>
</evidence>
<dbReference type="Pfam" id="PF02384">
    <property type="entry name" value="N6_Mtase"/>
    <property type="match status" value="1"/>
</dbReference>
<dbReference type="CDD" id="cd02440">
    <property type="entry name" value="AdoMet_MTases"/>
    <property type="match status" value="1"/>
</dbReference>
<keyword evidence="5" id="KW-0680">Restriction system</keyword>
<evidence type="ECO:0000313" key="10">
    <source>
        <dbReference type="EMBL" id="PSN83929.1"/>
    </source>
</evidence>
<comment type="catalytic activity">
    <reaction evidence="7">
        <text>a 2'-deoxyadenosine in DNA + S-adenosyl-L-methionine = an N(6)-methyl-2'-deoxyadenosine in DNA + S-adenosyl-L-homocysteine + H(+)</text>
        <dbReference type="Rhea" id="RHEA:15197"/>
        <dbReference type="Rhea" id="RHEA-COMP:12418"/>
        <dbReference type="Rhea" id="RHEA-COMP:12419"/>
        <dbReference type="ChEBI" id="CHEBI:15378"/>
        <dbReference type="ChEBI" id="CHEBI:57856"/>
        <dbReference type="ChEBI" id="CHEBI:59789"/>
        <dbReference type="ChEBI" id="CHEBI:90615"/>
        <dbReference type="ChEBI" id="CHEBI:90616"/>
        <dbReference type="EC" id="2.1.1.72"/>
    </reaction>
</comment>
<dbReference type="EMBL" id="NEXE01000299">
    <property type="protein sequence ID" value="PSN83929.1"/>
    <property type="molecule type" value="Genomic_DNA"/>
</dbReference>
<keyword evidence="6" id="KW-0238">DNA-binding</keyword>
<reference evidence="10 11" key="1">
    <citation type="submission" date="2017-04" db="EMBL/GenBank/DDBJ databases">
        <title>Novel microbial lineages endemic to geothermal iron-oxide mats fill important gaps in the evolutionary history of Archaea.</title>
        <authorList>
            <person name="Jay Z.J."/>
            <person name="Beam J.P."/>
            <person name="Dlakic M."/>
            <person name="Rusch D.B."/>
            <person name="Kozubal M.A."/>
            <person name="Inskeep W.P."/>
        </authorList>
    </citation>
    <scope>NUCLEOTIDE SEQUENCE [LARGE SCALE GENOMIC DNA]</scope>
    <source>
        <strain evidence="10">OSP_D</strain>
    </source>
</reference>
<comment type="caution">
    <text evidence="10">The sequence shown here is derived from an EMBL/GenBank/DDBJ whole genome shotgun (WGS) entry which is preliminary data.</text>
</comment>
<evidence type="ECO:0000259" key="8">
    <source>
        <dbReference type="Pfam" id="PF02384"/>
    </source>
</evidence>
<dbReference type="GO" id="GO:0003677">
    <property type="term" value="F:DNA binding"/>
    <property type="evidence" value="ECO:0007669"/>
    <property type="project" value="UniProtKB-KW"/>
</dbReference>
<keyword evidence="4" id="KW-0949">S-adenosyl-L-methionine</keyword>
<proteinExistence type="predicted"/>
<dbReference type="AlphaFoldDB" id="A0A2R6AC48"/>
<dbReference type="PRINTS" id="PR00507">
    <property type="entry name" value="N12N6MTFRASE"/>
</dbReference>
<dbReference type="GO" id="GO:0008170">
    <property type="term" value="F:N-methyltransferase activity"/>
    <property type="evidence" value="ECO:0007669"/>
    <property type="project" value="InterPro"/>
</dbReference>
<gene>
    <name evidence="10" type="ORF">B9Q03_13265</name>
</gene>
<evidence type="ECO:0000313" key="11">
    <source>
        <dbReference type="Proteomes" id="UP000240322"/>
    </source>
</evidence>
<dbReference type="PROSITE" id="PS00092">
    <property type="entry name" value="N6_MTASE"/>
    <property type="match status" value="1"/>
</dbReference>
<name>A0A2R6AC48_9ARCH</name>
<dbReference type="InterPro" id="IPR050953">
    <property type="entry name" value="N4_N6_ade-DNA_methylase"/>
</dbReference>
<protein>
    <recommendedName>
        <fullName evidence="1">site-specific DNA-methyltransferase (adenine-specific)</fullName>
        <ecNumber evidence="1">2.1.1.72</ecNumber>
    </recommendedName>
</protein>
<dbReference type="InterPro" id="IPR002052">
    <property type="entry name" value="DNA_methylase_N6_adenine_CS"/>
</dbReference>
<dbReference type="PANTHER" id="PTHR33841">
    <property type="entry name" value="DNA METHYLTRANSFERASE YEEA-RELATED"/>
    <property type="match status" value="1"/>
</dbReference>
<dbReference type="Gene3D" id="3.40.50.150">
    <property type="entry name" value="Vaccinia Virus protein VP39"/>
    <property type="match status" value="1"/>
</dbReference>
<dbReference type="EC" id="2.1.1.72" evidence="1"/>
<evidence type="ECO:0000256" key="1">
    <source>
        <dbReference type="ARBA" id="ARBA00011900"/>
    </source>
</evidence>
<dbReference type="PANTHER" id="PTHR33841:SF6">
    <property type="entry name" value="TYPE II METHYLTRANSFERASE M.HINDII"/>
    <property type="match status" value="1"/>
</dbReference>
<keyword evidence="2" id="KW-0489">Methyltransferase</keyword>
<sequence>MEKVLKVKTLGQYFTPKFVGEFMVSLITKPKDSSVLEPCAGSGVFLSALYKAGFRNVTAYEIVSSLPNYSPIKIIYQDFLKVEPEERYDVIIGNPPYVRWKNIRHEWKEEFRRSNYWRATMSGLADLTYAFIYHSINMLKEGGELVFITPIFWMETVYGARLRDYMIKRGYLELIVNFNEMKIFEGVSSTIVIFKYVKNQKAKDVKVKVVNLHTKEPLTPQHLKEVKELLHRLSSGETYIKDGIYEAFIHEQPKDGEPWRFVPQITSIQNPLLSLQVSPLLHFTRISLLGSIAEIGNGMISGLDEAFRLKTDISTLTDNEKTHIIYVYKAFTLDRFIPGRKPIPYIYVNDVAREEKFKEKYPNFYKQLVIYKERLLKRYNYGRDIPWWHWVFPRNKHLFESYEDKIFVPSKERYDTKGYFRFTYIKGLYYATQDVTVICPKPLFREGILYLLALLNSAPYQEYIKHKGFTRGGVNDFSEKPLATIPIIKIDWNSIEERRIYEEIVNIVKTMIADGVKDSLKEELNNTVLKLLSIIKL</sequence>
<dbReference type="InterPro" id="IPR011639">
    <property type="entry name" value="MethylTrfase_TaqI-like_dom"/>
</dbReference>
<dbReference type="GO" id="GO:0032259">
    <property type="term" value="P:methylation"/>
    <property type="evidence" value="ECO:0007669"/>
    <property type="project" value="UniProtKB-KW"/>
</dbReference>
<dbReference type="InterPro" id="IPR029063">
    <property type="entry name" value="SAM-dependent_MTases_sf"/>
</dbReference>
<dbReference type="GO" id="GO:0009307">
    <property type="term" value="P:DNA restriction-modification system"/>
    <property type="evidence" value="ECO:0007669"/>
    <property type="project" value="UniProtKB-KW"/>
</dbReference>
<accession>A0A2R6AC48</accession>
<dbReference type="Proteomes" id="UP000240322">
    <property type="component" value="Unassembled WGS sequence"/>
</dbReference>
<evidence type="ECO:0000256" key="3">
    <source>
        <dbReference type="ARBA" id="ARBA00022679"/>
    </source>
</evidence>
<evidence type="ECO:0000256" key="6">
    <source>
        <dbReference type="ARBA" id="ARBA00023125"/>
    </source>
</evidence>
<feature type="domain" description="Type II methyltransferase M.TaqI-like" evidence="9">
    <location>
        <begin position="77"/>
        <end position="184"/>
    </location>
</feature>
<evidence type="ECO:0000256" key="5">
    <source>
        <dbReference type="ARBA" id="ARBA00022747"/>
    </source>
</evidence>
<evidence type="ECO:0000256" key="7">
    <source>
        <dbReference type="ARBA" id="ARBA00047942"/>
    </source>
</evidence>
<dbReference type="InterPro" id="IPR003356">
    <property type="entry name" value="DNA_methylase_A-5"/>
</dbReference>
<evidence type="ECO:0000256" key="2">
    <source>
        <dbReference type="ARBA" id="ARBA00022603"/>
    </source>
</evidence>